<dbReference type="EMBL" id="KZ613963">
    <property type="protein sequence ID" value="PMD31183.1"/>
    <property type="molecule type" value="Genomic_DNA"/>
</dbReference>
<keyword evidence="3" id="KW-1185">Reference proteome</keyword>
<gene>
    <name evidence="2" type="ORF">L207DRAFT_537156</name>
</gene>
<dbReference type="AlphaFoldDB" id="A0A2J6QY31"/>
<evidence type="ECO:0000256" key="1">
    <source>
        <dbReference type="SAM" id="MobiDB-lite"/>
    </source>
</evidence>
<protein>
    <submittedName>
        <fullName evidence="2">Uncharacterized protein</fullName>
    </submittedName>
</protein>
<organism evidence="2 3">
    <name type="scientific">Hyaloscypha variabilis (strain UAMH 11265 / GT02V1 / F)</name>
    <name type="common">Meliniomyces variabilis</name>
    <dbReference type="NCBI Taxonomy" id="1149755"/>
    <lineage>
        <taxon>Eukaryota</taxon>
        <taxon>Fungi</taxon>
        <taxon>Dikarya</taxon>
        <taxon>Ascomycota</taxon>
        <taxon>Pezizomycotina</taxon>
        <taxon>Leotiomycetes</taxon>
        <taxon>Helotiales</taxon>
        <taxon>Hyaloscyphaceae</taxon>
        <taxon>Hyaloscypha</taxon>
        <taxon>Hyaloscypha variabilis</taxon>
    </lineage>
</organism>
<dbReference type="OrthoDB" id="3641178at2759"/>
<evidence type="ECO:0000313" key="3">
    <source>
        <dbReference type="Proteomes" id="UP000235786"/>
    </source>
</evidence>
<name>A0A2J6QY31_HYAVF</name>
<reference evidence="2 3" key="1">
    <citation type="submission" date="2016-04" db="EMBL/GenBank/DDBJ databases">
        <title>A degradative enzymes factory behind the ericoid mycorrhizal symbiosis.</title>
        <authorList>
            <consortium name="DOE Joint Genome Institute"/>
            <person name="Martino E."/>
            <person name="Morin E."/>
            <person name="Grelet G."/>
            <person name="Kuo A."/>
            <person name="Kohler A."/>
            <person name="Daghino S."/>
            <person name="Barry K."/>
            <person name="Choi C."/>
            <person name="Cichocki N."/>
            <person name="Clum A."/>
            <person name="Copeland A."/>
            <person name="Hainaut M."/>
            <person name="Haridas S."/>
            <person name="Labutti K."/>
            <person name="Lindquist E."/>
            <person name="Lipzen A."/>
            <person name="Khouja H.-R."/>
            <person name="Murat C."/>
            <person name="Ohm R."/>
            <person name="Olson A."/>
            <person name="Spatafora J."/>
            <person name="Veneault-Fourrey C."/>
            <person name="Henrissat B."/>
            <person name="Grigoriev I."/>
            <person name="Martin F."/>
            <person name="Perotto S."/>
        </authorList>
    </citation>
    <scope>NUCLEOTIDE SEQUENCE [LARGE SCALE GENOMIC DNA]</scope>
    <source>
        <strain evidence="2 3">F</strain>
    </source>
</reference>
<accession>A0A2J6QY31</accession>
<feature type="region of interest" description="Disordered" evidence="1">
    <location>
        <begin position="16"/>
        <end position="53"/>
    </location>
</feature>
<feature type="region of interest" description="Disordered" evidence="1">
    <location>
        <begin position="86"/>
        <end position="118"/>
    </location>
</feature>
<sequence length="460" mass="51403">MALVLLHHRSSYSLFPSCSDPLSKPSANRSFPHRSSRRISDSRQAADKSLCDHGKANDGDLAIVSKQSPVMGVRLIPLKLNSYEENQSQRTSYPSTTSPLTSSISPAAPQTPRRRPGPVTDLIIVPHTEEEWKVVMKEVKILYLKGQYKYCSMRCKQILDSITGQTHPLYSIYLCFFTASSLEMTARSLHNHSSNKLPLFQEALSFYKRAESFVEFASFSANPNLIHATRRSNHASSSISSSIRSSVDSVFSQSSNTSTSFGPDSPTDTETPPPLPPKGPPSVSTTSPQILRMKKKVSFSENISTLPLESELLSEETMIDAFPRPPSAEGENAPILPEKDQQDLCTLSSYLLAQSITRYRTQLTSLSKQLTYHVTSIHSQIAILSEIRRTRRSNLPTAFFDGGREASGAMEGLSREEVVKVELRERINKLKEIGWKRERFDGERYRILCERALSEVQEGV</sequence>
<feature type="compositionally biased region" description="Low complexity" evidence="1">
    <location>
        <begin position="253"/>
        <end position="270"/>
    </location>
</feature>
<feature type="compositionally biased region" description="Low complexity" evidence="1">
    <location>
        <begin position="91"/>
        <end position="108"/>
    </location>
</feature>
<dbReference type="Proteomes" id="UP000235786">
    <property type="component" value="Unassembled WGS sequence"/>
</dbReference>
<feature type="region of interest" description="Disordered" evidence="1">
    <location>
        <begin position="253"/>
        <end position="288"/>
    </location>
</feature>
<evidence type="ECO:0000313" key="2">
    <source>
        <dbReference type="EMBL" id="PMD31183.1"/>
    </source>
</evidence>
<proteinExistence type="predicted"/>
<feature type="compositionally biased region" description="Pro residues" evidence="1">
    <location>
        <begin position="271"/>
        <end position="280"/>
    </location>
</feature>
<feature type="compositionally biased region" description="Basic and acidic residues" evidence="1">
    <location>
        <begin position="38"/>
        <end position="53"/>
    </location>
</feature>